<feature type="compositionally biased region" description="Polar residues" evidence="11">
    <location>
        <begin position="285"/>
        <end position="297"/>
    </location>
</feature>
<evidence type="ECO:0000256" key="7">
    <source>
        <dbReference type="ARBA" id="ARBA00023006"/>
    </source>
</evidence>
<evidence type="ECO:0000256" key="4">
    <source>
        <dbReference type="ARBA" id="ARBA00022824"/>
    </source>
</evidence>
<feature type="compositionally biased region" description="Polar residues" evidence="11">
    <location>
        <begin position="710"/>
        <end position="726"/>
    </location>
</feature>
<evidence type="ECO:0000259" key="13">
    <source>
        <dbReference type="Pfam" id="PF12932"/>
    </source>
</evidence>
<feature type="compositionally biased region" description="Acidic residues" evidence="11">
    <location>
        <begin position="368"/>
        <end position="380"/>
    </location>
</feature>
<feature type="compositionally biased region" description="Basic and acidic residues" evidence="11">
    <location>
        <begin position="1600"/>
        <end position="1668"/>
    </location>
</feature>
<dbReference type="GO" id="GO:0007030">
    <property type="term" value="P:Golgi organization"/>
    <property type="evidence" value="ECO:0007669"/>
    <property type="project" value="TreeGrafter"/>
</dbReference>
<feature type="region of interest" description="Disordered" evidence="11">
    <location>
        <begin position="1"/>
        <end position="168"/>
    </location>
</feature>
<dbReference type="GO" id="GO:0016192">
    <property type="term" value="P:vesicle-mediated transport"/>
    <property type="evidence" value="ECO:0007669"/>
    <property type="project" value="UniProtKB-KW"/>
</dbReference>
<evidence type="ECO:0000256" key="3">
    <source>
        <dbReference type="ARBA" id="ARBA00022448"/>
    </source>
</evidence>
<feature type="region of interest" description="Disordered" evidence="11">
    <location>
        <begin position="1699"/>
        <end position="1835"/>
    </location>
</feature>
<dbReference type="Pfam" id="PF12935">
    <property type="entry name" value="Sec16_N"/>
    <property type="match status" value="1"/>
</dbReference>
<evidence type="ECO:0000259" key="12">
    <source>
        <dbReference type="Pfam" id="PF12931"/>
    </source>
</evidence>
<feature type="compositionally biased region" description="Pro residues" evidence="11">
    <location>
        <begin position="808"/>
        <end position="821"/>
    </location>
</feature>
<feature type="compositionally biased region" description="Pro residues" evidence="11">
    <location>
        <begin position="601"/>
        <end position="614"/>
    </location>
</feature>
<evidence type="ECO:0000313" key="15">
    <source>
        <dbReference type="EMBL" id="OAX84958.1"/>
    </source>
</evidence>
<keyword evidence="8 10" id="KW-0472">Membrane</keyword>
<feature type="compositionally biased region" description="Low complexity" evidence="11">
    <location>
        <begin position="1765"/>
        <end position="1780"/>
    </location>
</feature>
<keyword evidence="4 10" id="KW-0256">Endoplasmic reticulum</keyword>
<dbReference type="InterPro" id="IPR024298">
    <property type="entry name" value="Sec16_Sec23-bd"/>
</dbReference>
<gene>
    <name evidence="15" type="ORF">ACJ72_00660</name>
</gene>
<dbReference type="PANTHER" id="PTHR13402">
    <property type="entry name" value="RGPR-RELATED"/>
    <property type="match status" value="1"/>
</dbReference>
<evidence type="ECO:0000256" key="1">
    <source>
        <dbReference type="ARBA" id="ARBA00004397"/>
    </source>
</evidence>
<comment type="function">
    <text evidence="9 10">Involved in the initiation of assembly of the COPII coat required for the formation of transport vesicles from the endoplasmic reticulum (ER) and the selection of cargo molecules. Also involved in autophagy.</text>
</comment>
<dbReference type="OrthoDB" id="8918678at2759"/>
<dbReference type="CDD" id="cd09233">
    <property type="entry name" value="ACE1-Sec16-like"/>
    <property type="match status" value="1"/>
</dbReference>
<dbReference type="GO" id="GO:0005789">
    <property type="term" value="C:endoplasmic reticulum membrane"/>
    <property type="evidence" value="ECO:0007669"/>
    <property type="project" value="UniProtKB-SubCell"/>
</dbReference>
<feature type="domain" description="Sec16 N-terminal" evidence="14">
    <location>
        <begin position="239"/>
        <end position="443"/>
    </location>
</feature>
<evidence type="ECO:0000256" key="11">
    <source>
        <dbReference type="SAM" id="MobiDB-lite"/>
    </source>
</evidence>
<feature type="compositionally biased region" description="Polar residues" evidence="11">
    <location>
        <begin position="870"/>
        <end position="879"/>
    </location>
</feature>
<feature type="domain" description="Sec16 Sec23-binding" evidence="12">
    <location>
        <begin position="1084"/>
        <end position="1389"/>
    </location>
</feature>
<feature type="compositionally biased region" description="Low complexity" evidence="11">
    <location>
        <begin position="536"/>
        <end position="549"/>
    </location>
</feature>
<feature type="compositionally biased region" description="Polar residues" evidence="11">
    <location>
        <begin position="1467"/>
        <end position="1489"/>
    </location>
</feature>
<dbReference type="GO" id="GO:0012507">
    <property type="term" value="C:ER to Golgi transport vesicle membrane"/>
    <property type="evidence" value="ECO:0007669"/>
    <property type="project" value="TreeGrafter"/>
</dbReference>
<dbReference type="Gene3D" id="1.25.40.1030">
    <property type="match status" value="1"/>
</dbReference>
<dbReference type="GO" id="GO:0006914">
    <property type="term" value="P:autophagy"/>
    <property type="evidence" value="ECO:0007669"/>
    <property type="project" value="UniProtKB-KW"/>
</dbReference>
<feature type="compositionally biased region" description="Pro residues" evidence="11">
    <location>
        <begin position="1712"/>
        <end position="1722"/>
    </location>
</feature>
<dbReference type="PANTHER" id="PTHR13402:SF6">
    <property type="entry name" value="SECRETORY 16, ISOFORM I"/>
    <property type="match status" value="1"/>
</dbReference>
<evidence type="ECO:0000256" key="10">
    <source>
        <dbReference type="RuleBase" id="RU364101"/>
    </source>
</evidence>
<keyword evidence="3 10" id="KW-0813">Transport</keyword>
<feature type="compositionally biased region" description="Polar residues" evidence="11">
    <location>
        <begin position="1557"/>
        <end position="1587"/>
    </location>
</feature>
<feature type="domain" description="Sec16 central conserved" evidence="13">
    <location>
        <begin position="911"/>
        <end position="1024"/>
    </location>
</feature>
<feature type="compositionally biased region" description="Acidic residues" evidence="11">
    <location>
        <begin position="389"/>
        <end position="400"/>
    </location>
</feature>
<dbReference type="GO" id="GO:0015031">
    <property type="term" value="P:protein transport"/>
    <property type="evidence" value="ECO:0007669"/>
    <property type="project" value="UniProtKB-KW"/>
</dbReference>
<evidence type="ECO:0000313" key="16">
    <source>
        <dbReference type="Proteomes" id="UP000091918"/>
    </source>
</evidence>
<evidence type="ECO:0000259" key="14">
    <source>
        <dbReference type="Pfam" id="PF12935"/>
    </source>
</evidence>
<dbReference type="STRING" id="1658172.A0A1B7P7J0"/>
<feature type="compositionally biased region" description="Polar residues" evidence="11">
    <location>
        <begin position="424"/>
        <end position="450"/>
    </location>
</feature>
<feature type="compositionally biased region" description="Polar residues" evidence="11">
    <location>
        <begin position="129"/>
        <end position="140"/>
    </location>
</feature>
<name>A0A1B7P7J0_9EURO</name>
<keyword evidence="6 10" id="KW-0653">Protein transport</keyword>
<feature type="compositionally biased region" description="Pro residues" evidence="11">
    <location>
        <begin position="729"/>
        <end position="743"/>
    </location>
</feature>
<dbReference type="Pfam" id="PF12931">
    <property type="entry name" value="TPR_Sec16"/>
    <property type="match status" value="1"/>
</dbReference>
<keyword evidence="16" id="KW-1185">Reference proteome</keyword>
<feature type="compositionally biased region" description="Polar residues" evidence="11">
    <location>
        <begin position="182"/>
        <end position="192"/>
    </location>
</feature>
<dbReference type="InterPro" id="IPR024468">
    <property type="entry name" value="Sec16_N"/>
</dbReference>
<feature type="compositionally biased region" description="Polar residues" evidence="11">
    <location>
        <begin position="751"/>
        <end position="770"/>
    </location>
</feature>
<keyword evidence="5 10" id="KW-0931">ER-Golgi transport</keyword>
<feature type="compositionally biased region" description="Low complexity" evidence="11">
    <location>
        <begin position="685"/>
        <end position="703"/>
    </location>
</feature>
<comment type="subcellular location">
    <subcellularLocation>
        <location evidence="1">Endoplasmic reticulum membrane</location>
        <topology evidence="1">Peripheral membrane protein</topology>
        <orientation evidence="1">Cytoplasmic side</orientation>
    </subcellularLocation>
</comment>
<evidence type="ECO:0000256" key="5">
    <source>
        <dbReference type="ARBA" id="ARBA00022892"/>
    </source>
</evidence>
<dbReference type="Proteomes" id="UP000091918">
    <property type="component" value="Unassembled WGS sequence"/>
</dbReference>
<feature type="compositionally biased region" description="Polar residues" evidence="11">
    <location>
        <begin position="1724"/>
        <end position="1742"/>
    </location>
</feature>
<keyword evidence="7 10" id="KW-0072">Autophagy</keyword>
<protein>
    <recommendedName>
        <fullName evidence="10">Protein transport protein sec16</fullName>
    </recommendedName>
</protein>
<feature type="region of interest" description="Disordered" evidence="11">
    <location>
        <begin position="233"/>
        <end position="252"/>
    </location>
</feature>
<accession>A0A1B7P7J0</accession>
<feature type="region of interest" description="Disordered" evidence="11">
    <location>
        <begin position="1390"/>
        <end position="1683"/>
    </location>
</feature>
<sequence length="1835" mass="197827">MIEPGSWNPALRPDHSPKNDSYSSLADSSSNSLPVKPSKPSKPSKPPKSLTPSGNERPPTPPPPLSAGGDLQGSPPAEHSSFLDDGPDTDAQISHAPLHSSSQNEPKESRNTFPSDGLPPTVHEPVQPFQASPPTNQKATSDARASAGFPWGNDTDIDSSWHISRSTTDPFDGFGIIERTNSFPNLDNSNNSDSHERGYPNAPVAADNYGYTTQDTTNQQPLVERSLFPDADEQNDFLPWSASATGDEDPSAQFFNQLNTQTKPIYTPLEAESRFEEGIPLIDNTEPSSPTENNQADSIDAIFKEDDPVDDAGFFTSKSDLPPFNRKSTSQVIDSLRFEHSQTMADSPSDAAPPPNPLEAGENRIEEEPPDDKEVIEEDLVERWKAALDDDDLLIDDDLDAPQLEDHASNGNSEDEFANYLSEPIQTSALSTQQQPRANPYTPHQPSSSDMIAYGLRDANAAAGAFTSPSPLQQYSGDPNANKPESFADQAKAGYQSPYDLPMEIIRPKHRAYHPPAPQPPSAAKAPPVQPPPRKSSMTATRPSSSSSAYAPLKPTPPPLSRRETEGAPTSTFFEELPVVSRPRPSNISKYTPPQTVTQPVAPPPSNSIPPSVLPTPGLTQEANDRFQLQKPERLDPYSSLPIPSGPTVSGPSGRYSPRPPPLPPGSKPPSSSPRYSPAPPTSSGPPTSNKYTSQPPTSYPPSNMLPFQPRTSSPLAQQENVSQAYPNPAHPPAEFSPPPFPAPSSRHPQDQTLSRPGNLRSQTMPSNQYLPHVGGETGQAPQLADHFPPPSPPMRNTYEATSHAQIPPTPAAVSPYPPTPATSAQHQRLHDAQLRQPRRSQTQSPSRLQYEPIPSSAPEPFQRPASAHNPVTSLQAQPHQVIKESPNVELDFIYPTDGHELDPLQRWKGAPIFKFGFGGVIASSFPKRTPRYATGQLVPKIKPTPGDTKIRPAGDVLSHIEPSAKFPGPLRSKSKKKDVISWLSTMISGFENDGTPPGMLSPQQHNEKILLWKILRVMVEHDGLLAGNPDVENSVRSILSPIPEVSLASQEAFGFHTQLSSVYESISGEAQSEPMKADGIESIRRSLLAGEREKAAWEAVDGRLWGHAMLISSTLDKSVWKQVIQEFIRREVKAIGNNTESMAALYEIFAGNLEESVDELVPPSARAGLQMVSKIGGTGHTKNALGGLDKWQETLCLILSNRSPDDHVALLALSRLLSSYGRIEASHICALFAKSASVPQVFSGPDDPQSQIVLLGTDHRRYPLTFANDLNSILLTEVYEFALSILSGSTTAVAPHFQAFKLQHALSLAEDGSKAEAQQYCDAIGAILKSTTKPSPYYHQRFFSELDELSNRLRQSPTGGSSSWMSKPSMEKVSGSILAKFNSFVAGDDSDAASTGSGKGGDAEIGPFAKMVGTPPISRSPSVHDSYAAFGAGQPIPTMPSTSRYAPGHQYAPYSSPDQYRGRGSLDSQRSPPSRGRSYSQSRQTQELSKGMEGNYHPTTPQHLYSPPSVHGRVSTPPQQPAYAHLAPVEEVQSSQSSDHAGTEQPVHFGGYKPAFNQQSSMGQESGSFAAQNTGYQPPALTTSYEPPSYAPEPVDAAESDKENPKKSLTHDDDDDFAARDEAVRKAEKERKDREADEAFKKAAEEDAKKPAPEKKGWFSWWSKKDPNANNTGGPIRAKLGEENSFYYDKELKRWVNKKDPNSATATAHSTPPPPKGPAPPSRSVSANTSLPPADNGSASTLAPPPNLSSGPPSQAGDSSPQNLSPGLPSLAAPSSGSPFLMPRSVSAGPPSRPGTALSNASSIDDLIGAPQARKGNTVRGKKKGRGYVDVMTK</sequence>
<dbReference type="GO" id="GO:0070971">
    <property type="term" value="C:endoplasmic reticulum exit site"/>
    <property type="evidence" value="ECO:0007669"/>
    <property type="project" value="UniProtKB-ARBA"/>
</dbReference>
<reference evidence="15 16" key="1">
    <citation type="submission" date="2015-07" db="EMBL/GenBank/DDBJ databases">
        <title>Emmonsia species relationships and genome sequence.</title>
        <authorList>
            <person name="Cuomo C.A."/>
            <person name="Schwartz I.S."/>
            <person name="Kenyon C."/>
            <person name="de Hoog G.S."/>
            <person name="Govender N.P."/>
            <person name="Botha A."/>
            <person name="Moreno L."/>
            <person name="de Vries M."/>
            <person name="Munoz J.F."/>
            <person name="Stielow J.B."/>
        </authorList>
    </citation>
    <scope>NUCLEOTIDE SEQUENCE [LARGE SCALE GENOMIC DNA]</scope>
    <source>
        <strain evidence="15 16">CBS 136260</strain>
    </source>
</reference>
<dbReference type="FunFam" id="1.25.40.1030:FF:000008">
    <property type="entry name" value="Protein transport protein sec16"/>
    <property type="match status" value="1"/>
</dbReference>
<feature type="region of interest" description="Disordered" evidence="11">
    <location>
        <begin position="281"/>
        <end position="879"/>
    </location>
</feature>
<dbReference type="EMBL" id="LGUA01000037">
    <property type="protein sequence ID" value="OAX84958.1"/>
    <property type="molecule type" value="Genomic_DNA"/>
</dbReference>
<feature type="compositionally biased region" description="Polar residues" evidence="11">
    <location>
        <begin position="1749"/>
        <end position="1764"/>
    </location>
</feature>
<comment type="similarity">
    <text evidence="2 10">Belongs to the SEC16 family.</text>
</comment>
<evidence type="ECO:0000256" key="8">
    <source>
        <dbReference type="ARBA" id="ARBA00023136"/>
    </source>
</evidence>
<evidence type="ECO:0000256" key="2">
    <source>
        <dbReference type="ARBA" id="ARBA00005927"/>
    </source>
</evidence>
<proteinExistence type="inferred from homology"/>
<feature type="compositionally biased region" description="Low complexity" evidence="11">
    <location>
        <begin position="19"/>
        <end position="38"/>
    </location>
</feature>
<comment type="caution">
    <text evidence="15">The sequence shown here is derived from an EMBL/GenBank/DDBJ whole genome shotgun (WGS) entry which is preliminary data.</text>
</comment>
<feature type="region of interest" description="Disordered" evidence="11">
    <location>
        <begin position="182"/>
        <end position="215"/>
    </location>
</feature>
<dbReference type="InterPro" id="IPR024340">
    <property type="entry name" value="Sec16_CCD"/>
</dbReference>
<feature type="compositionally biased region" description="Polar residues" evidence="11">
    <location>
        <begin position="467"/>
        <end position="479"/>
    </location>
</feature>
<evidence type="ECO:0000256" key="9">
    <source>
        <dbReference type="ARBA" id="ARBA00024687"/>
    </source>
</evidence>
<organism evidence="15 16">
    <name type="scientific">Emergomyces africanus</name>
    <dbReference type="NCBI Taxonomy" id="1955775"/>
    <lineage>
        <taxon>Eukaryota</taxon>
        <taxon>Fungi</taxon>
        <taxon>Dikarya</taxon>
        <taxon>Ascomycota</taxon>
        <taxon>Pezizomycotina</taxon>
        <taxon>Eurotiomycetes</taxon>
        <taxon>Eurotiomycetidae</taxon>
        <taxon>Onygenales</taxon>
        <taxon>Ajellomycetaceae</taxon>
        <taxon>Emergomyces</taxon>
    </lineage>
</organism>
<evidence type="ECO:0000256" key="6">
    <source>
        <dbReference type="ARBA" id="ARBA00022927"/>
    </source>
</evidence>
<dbReference type="Pfam" id="PF12932">
    <property type="entry name" value="Sec16"/>
    <property type="match status" value="1"/>
</dbReference>
<dbReference type="GO" id="GO:0070973">
    <property type="term" value="P:protein localization to endoplasmic reticulum exit site"/>
    <property type="evidence" value="ECO:0007669"/>
    <property type="project" value="TreeGrafter"/>
</dbReference>
<feature type="compositionally biased region" description="Pro residues" evidence="11">
    <location>
        <begin position="658"/>
        <end position="684"/>
    </location>
</feature>